<keyword evidence="3" id="KW-1133">Transmembrane helix</keyword>
<protein>
    <recommendedName>
        <fullName evidence="6">Translocation and assembly module TamB C-terminal domain-containing protein</fullName>
    </recommendedName>
</protein>
<keyword evidence="8" id="KW-1185">Reference proteome</keyword>
<dbReference type="PANTHER" id="PTHR36985:SF1">
    <property type="entry name" value="TRANSLOCATION AND ASSEMBLY MODULE SUBUNIT TAMB"/>
    <property type="match status" value="1"/>
</dbReference>
<comment type="caution">
    <text evidence="7">The sequence shown here is derived from an EMBL/GenBank/DDBJ whole genome shotgun (WGS) entry which is preliminary data.</text>
</comment>
<dbReference type="RefSeq" id="WP_160856064.1">
    <property type="nucleotide sequence ID" value="NZ_WUWG01000006.1"/>
</dbReference>
<evidence type="ECO:0000256" key="4">
    <source>
        <dbReference type="ARBA" id="ARBA00023136"/>
    </source>
</evidence>
<evidence type="ECO:0000256" key="2">
    <source>
        <dbReference type="ARBA" id="ARBA00022692"/>
    </source>
</evidence>
<gene>
    <name evidence="7" type="ORF">GSH16_13715</name>
</gene>
<evidence type="ECO:0000256" key="3">
    <source>
        <dbReference type="ARBA" id="ARBA00022989"/>
    </source>
</evidence>
<keyword evidence="5" id="KW-0732">Signal</keyword>
<feature type="chain" id="PRO_5025520371" description="Translocation and assembly module TamB C-terminal domain-containing protein" evidence="5">
    <location>
        <begin position="20"/>
        <end position="1549"/>
    </location>
</feature>
<dbReference type="EMBL" id="WUWG01000006">
    <property type="protein sequence ID" value="MXU66504.1"/>
    <property type="molecule type" value="Genomic_DNA"/>
</dbReference>
<name>A0A6B0TZU0_9RHOB</name>
<evidence type="ECO:0000259" key="6">
    <source>
        <dbReference type="Pfam" id="PF04357"/>
    </source>
</evidence>
<feature type="domain" description="Translocation and assembly module TamB C-terminal" evidence="6">
    <location>
        <begin position="1199"/>
        <end position="1549"/>
    </location>
</feature>
<evidence type="ECO:0000313" key="7">
    <source>
        <dbReference type="EMBL" id="MXU66504.1"/>
    </source>
</evidence>
<feature type="signal peptide" evidence="5">
    <location>
        <begin position="1"/>
        <end position="19"/>
    </location>
</feature>
<dbReference type="GO" id="GO:0005886">
    <property type="term" value="C:plasma membrane"/>
    <property type="evidence" value="ECO:0007669"/>
    <property type="project" value="InterPro"/>
</dbReference>
<dbReference type="Pfam" id="PF04357">
    <property type="entry name" value="TamB"/>
    <property type="match status" value="1"/>
</dbReference>
<dbReference type="GO" id="GO:0009306">
    <property type="term" value="P:protein secretion"/>
    <property type="evidence" value="ECO:0007669"/>
    <property type="project" value="InterPro"/>
</dbReference>
<organism evidence="7 8">
    <name type="scientific">Oceanomicrobium pacificus</name>
    <dbReference type="NCBI Taxonomy" id="2692916"/>
    <lineage>
        <taxon>Bacteria</taxon>
        <taxon>Pseudomonadati</taxon>
        <taxon>Pseudomonadota</taxon>
        <taxon>Alphaproteobacteria</taxon>
        <taxon>Rhodobacterales</taxon>
        <taxon>Paracoccaceae</taxon>
        <taxon>Oceanomicrobium</taxon>
    </lineage>
</organism>
<keyword evidence="2" id="KW-0812">Transmembrane</keyword>
<evidence type="ECO:0000256" key="5">
    <source>
        <dbReference type="SAM" id="SignalP"/>
    </source>
</evidence>
<dbReference type="Proteomes" id="UP000436016">
    <property type="component" value="Unassembled WGS sequence"/>
</dbReference>
<evidence type="ECO:0000313" key="8">
    <source>
        <dbReference type="Proteomes" id="UP000436016"/>
    </source>
</evidence>
<keyword evidence="4" id="KW-0472">Membrane</keyword>
<dbReference type="InterPro" id="IPR007452">
    <property type="entry name" value="TamB_C"/>
</dbReference>
<sequence>MRGLGIIAALLLGVGVAVAQGTDEAVDSVETQAAEPADELTPAQSNSRIVRFLEDTISSPTRQIRLQGVDGVLSSNGRIEAITVSDEQGVWLRIDNILMDWNRLALLRGRLNINEFSAERITMLRKPLPDPDAVPDPEAKPFALPDLPVAINIGSLKAGEIDIGEQVIGRPAALSLDGNLTLANGDLSTDLDIVEMGTGSGRLDLRLDYVGESRDVDMDLLLSEGPDGILVSLLDVERRPAIRLRLAGAGPLDDLDLDLSLDARATRVVDGLISLRGDESGLSFDADILAQLEMLTPPELDPFFRGRTALSTAGVLPTGGGIILTEADLRTAAMTLSAALATSPDWFPEQIALSADISQGNGQPVVLPFANGASVADITLEAALGSADGPGWEAALTVTDLRSEAVSIGAAELVGFGEAENLSSPGTRALSFDVEGRVDGIDTGSVAINETVSEGIDLIARGRWASGAPVVFSEAQLLGAGSVIALAGEMFEGLFTGALQARVPDMETLAPLTGMALDGALDLGLSGTVTPLSGAFDLALDGTGSNLATGIAQADAVLAGETKLSGQAVRDETGLRIDGLTLENPQLTANGEAALASTGISATLDAGLSDLALVAGTAVTGAADLSIDLAGSEGPKPLAVQVLVTEGTVVGQPLSALKLDFEGTLDGAALAGDISGDAALAGEAVTLAAALDTDGVISLDGLDLRVADAALAGDLVYSEGPAIQSTLALAVPDLANLGRMVGIDLAGQMNGKLTLSPEPSGQAATLDADLAEIEAFGVTVAVATADITATDLFGALVLQGQIDAQTIGVAGQVIPSVSVDATGQGGATRLVVDAALMQGLQLDTVADVALTEPGVTVDLQSLTVAKGEPLLSLTAPTRLSMSGGTISLDEARFLAGEGRLALEAELGPEIDATARLDAVPVALVNPFVPNLGASGFVSGTVAVGGPRDAPEATLDLTGDDIGLAAAAAAGTVDVALTGTASTEQVAVTANVGSDEGLALDADVTFAPKTGDLSGSAQIAAFPVAYANAFVPGQGFGGTVSGSATLGGTLTDPQAEFDLTASGVSTAQFREIGISGLEASASGSFAGQTLTVAALDLRGANGLTGSASGTVPLDGSPLDLTATAQVPAIIATAVMGAGAPRFGGTISADLSVGGALTAPSLNGSVSTGNLTVFDPTTNVEISPLTAQISINNGTATINQAQARLTAGGTIDIGGSVGLTSPGIPTDLTVRFNQATYSDGQFLTTEVDGQITVTGALTSGPLIAGTINVNEAEIALANLPPGSDTLLKVQHIRPSRPVDETLRRALGDDYDRPDEGGGGVPIAFDLTVNAPARVFVRGLGLDAELGGQMSLQGTTAAPVTIGSVQLIRGRFTFGGQRIDLIEGEVRLIGDLDPEIRFVAGNRGDNVDAFVNVTGRASAPEITFTSSPPLPQDEILAQLLFGRSVNELTTFQVASIAASAASIGRGGGGGLTGGLRDATGLDDLELVTDDEGKAAVRGGTYINDNIYLEIEAGSEGRTEAIINLDITRSIRARGTVDNRGDSSIGLFFERDY</sequence>
<evidence type="ECO:0000256" key="1">
    <source>
        <dbReference type="ARBA" id="ARBA00004167"/>
    </source>
</evidence>
<proteinExistence type="predicted"/>
<dbReference type="PANTHER" id="PTHR36985">
    <property type="entry name" value="TRANSLOCATION AND ASSEMBLY MODULE SUBUNIT TAMB"/>
    <property type="match status" value="1"/>
</dbReference>
<comment type="subcellular location">
    <subcellularLocation>
        <location evidence="1">Membrane</location>
        <topology evidence="1">Single-pass membrane protein</topology>
    </subcellularLocation>
</comment>
<accession>A0A6B0TZU0</accession>
<reference evidence="7 8" key="1">
    <citation type="submission" date="2019-12" db="EMBL/GenBank/DDBJ databases">
        <title>Strain KN286 was isolated from seawater, which was collected from Caroline Seamount in the tropical western Pacific.</title>
        <authorList>
            <person name="Wang Q."/>
        </authorList>
    </citation>
    <scope>NUCLEOTIDE SEQUENCE [LARGE SCALE GENOMIC DNA]</scope>
    <source>
        <strain evidence="7 8">KN286</strain>
    </source>
</reference>